<dbReference type="Proteomes" id="UP000006620">
    <property type="component" value="Chromosome"/>
</dbReference>
<reference evidence="3" key="1">
    <citation type="submission" date="2011-06" db="EMBL/GenBank/DDBJ databases">
        <title>Complete genome sequence of Paenibacillus mucilaginosus KNP414.</title>
        <authorList>
            <person name="Wang J."/>
            <person name="Hu S."/>
            <person name="Hu X."/>
            <person name="Zhang B."/>
            <person name="Dong D."/>
            <person name="Zhang S."/>
            <person name="Zhao K."/>
            <person name="Wu D."/>
        </authorList>
    </citation>
    <scope>NUCLEOTIDE SEQUENCE [LARGE SCALE GENOMIC DNA]</scope>
    <source>
        <strain evidence="3">KNP414</strain>
    </source>
</reference>
<dbReference type="KEGG" id="pms:KNP414_04089"/>
<evidence type="ECO:0000313" key="3">
    <source>
        <dbReference type="Proteomes" id="UP000006620"/>
    </source>
</evidence>
<accession>F8FDQ7</accession>
<dbReference type="PROSITE" id="PS51257">
    <property type="entry name" value="PROKAR_LIPOPROTEIN"/>
    <property type="match status" value="1"/>
</dbReference>
<evidence type="ECO:0008006" key="4">
    <source>
        <dbReference type="Google" id="ProtNLM"/>
    </source>
</evidence>
<feature type="chain" id="PRO_5039075193" description="Lipoprotein" evidence="1">
    <location>
        <begin position="21"/>
        <end position="306"/>
    </location>
</feature>
<feature type="signal peptide" evidence="1">
    <location>
        <begin position="1"/>
        <end position="20"/>
    </location>
</feature>
<protein>
    <recommendedName>
        <fullName evidence="4">Lipoprotein</fullName>
    </recommendedName>
</protein>
<dbReference type="EMBL" id="CP002869">
    <property type="protein sequence ID" value="AEI42622.1"/>
    <property type="molecule type" value="Genomic_DNA"/>
</dbReference>
<keyword evidence="1" id="KW-0732">Signal</keyword>
<reference evidence="2 3" key="2">
    <citation type="journal article" date="2013" name="Genome Announc.">
        <title>Genome Sequence of Growth-Improving Paenibacillus mucilaginosus Strain KNP414.</title>
        <authorList>
            <person name="Lu J.J."/>
            <person name="Wang J.F."/>
            <person name="Hu X.F."/>
        </authorList>
    </citation>
    <scope>NUCLEOTIDE SEQUENCE [LARGE SCALE GENOMIC DNA]</scope>
    <source>
        <strain evidence="2 3">KNP414</strain>
    </source>
</reference>
<proteinExistence type="predicted"/>
<evidence type="ECO:0000256" key="1">
    <source>
        <dbReference type="SAM" id="SignalP"/>
    </source>
</evidence>
<gene>
    <name evidence="2" type="ordered locus">KNP414_04089</name>
</gene>
<sequence>MNRPYALLRTLALGSALLTASGCTDHELLKQELQQAAAKQEQIKTYRFSGHAELALDASLFEGMPPMTAALLSLFKDSRIEYKGAASLEAPIRMEADITVKPKGADAIELPLLLQDNKLYIHIPALNPSGEYLLFPLQESEKLQNTGRLSALLSERLLQGVKPEWIEEAEDTPPADAASKRRIISVTKKNQQEVEAYLSSVLPALLEEMVKNGLGTPAQAQEWTSAAGRLQIQPPGSLALEISKDGYLEGQEGKLFLSTDAHPERQHGITWSYRTTEINQPVGFTREIPAKVKTAEDLMKGLPAPK</sequence>
<organism evidence="2 3">
    <name type="scientific">Paenibacillus mucilaginosus (strain KNP414)</name>
    <dbReference type="NCBI Taxonomy" id="1036673"/>
    <lineage>
        <taxon>Bacteria</taxon>
        <taxon>Bacillati</taxon>
        <taxon>Bacillota</taxon>
        <taxon>Bacilli</taxon>
        <taxon>Bacillales</taxon>
        <taxon>Paenibacillaceae</taxon>
        <taxon>Paenibacillus</taxon>
    </lineage>
</organism>
<dbReference type="RefSeq" id="WP_013917778.1">
    <property type="nucleotide sequence ID" value="NC_015690.1"/>
</dbReference>
<dbReference type="HOGENOM" id="CLU_908642_0_0_9"/>
<evidence type="ECO:0000313" key="2">
    <source>
        <dbReference type="EMBL" id="AEI42622.1"/>
    </source>
</evidence>
<dbReference type="PATRIC" id="fig|1036673.3.peg.3764"/>
<dbReference type="AlphaFoldDB" id="F8FDQ7"/>
<name>F8FDQ7_PAEMK</name>